<dbReference type="Pfam" id="PF01521">
    <property type="entry name" value="Fe-S_biosyn"/>
    <property type="match status" value="1"/>
</dbReference>
<feature type="domain" description="Core" evidence="1">
    <location>
        <begin position="5"/>
        <end position="108"/>
    </location>
</feature>
<reference evidence="2" key="1">
    <citation type="journal article" date="2020" name="Nature">
        <title>Giant virus diversity and host interactions through global metagenomics.</title>
        <authorList>
            <person name="Schulz F."/>
            <person name="Roux S."/>
            <person name="Paez-Espino D."/>
            <person name="Jungbluth S."/>
            <person name="Walsh D.A."/>
            <person name="Denef V.J."/>
            <person name="McMahon K.D."/>
            <person name="Konstantinidis K.T."/>
            <person name="Eloe-Fadrosh E.A."/>
            <person name="Kyrpides N.C."/>
            <person name="Woyke T."/>
        </authorList>
    </citation>
    <scope>NUCLEOTIDE SEQUENCE</scope>
    <source>
        <strain evidence="2">GVMAG-S-3300012919-55</strain>
    </source>
</reference>
<dbReference type="InterPro" id="IPR000361">
    <property type="entry name" value="ATAP_core_dom"/>
</dbReference>
<dbReference type="AlphaFoldDB" id="A0A6C0KL13"/>
<dbReference type="GO" id="GO:0005737">
    <property type="term" value="C:cytoplasm"/>
    <property type="evidence" value="ECO:0007669"/>
    <property type="project" value="TreeGrafter"/>
</dbReference>
<dbReference type="InterPro" id="IPR035903">
    <property type="entry name" value="HesB-like_dom_sf"/>
</dbReference>
<dbReference type="EMBL" id="MN740919">
    <property type="protein sequence ID" value="QHU17861.1"/>
    <property type="molecule type" value="Genomic_DNA"/>
</dbReference>
<dbReference type="Gene3D" id="2.60.300.12">
    <property type="entry name" value="HesB-like domain"/>
    <property type="match status" value="1"/>
</dbReference>
<organism evidence="2">
    <name type="scientific">viral metagenome</name>
    <dbReference type="NCBI Taxonomy" id="1070528"/>
    <lineage>
        <taxon>unclassified sequences</taxon>
        <taxon>metagenomes</taxon>
        <taxon>organismal metagenomes</taxon>
    </lineage>
</organism>
<dbReference type="GO" id="GO:0016226">
    <property type="term" value="P:iron-sulfur cluster assembly"/>
    <property type="evidence" value="ECO:0007669"/>
    <property type="project" value="TreeGrafter"/>
</dbReference>
<evidence type="ECO:0000313" key="2">
    <source>
        <dbReference type="EMBL" id="QHU17861.1"/>
    </source>
</evidence>
<sequence length="126" mass="14286">MRYPIIITKPAWNKITQILENTKTYSFLFSAKGGGCNGFNYSLETVDKNTIVELKAQSKLPMTKYSYDGNHVFVDPMSEMLLLGTTIDYIKEDYNNQIYESKFIFTPRKELATSCGCGVSFSPRPA</sequence>
<dbReference type="PANTHER" id="PTHR10072:SF41">
    <property type="entry name" value="IRON-SULFUR CLUSTER ASSEMBLY 1 HOMOLOG, MITOCHONDRIAL"/>
    <property type="match status" value="1"/>
</dbReference>
<dbReference type="PANTHER" id="PTHR10072">
    <property type="entry name" value="IRON-SULFUR CLUSTER ASSEMBLY PROTEIN"/>
    <property type="match status" value="1"/>
</dbReference>
<dbReference type="SUPFAM" id="SSF89360">
    <property type="entry name" value="HesB-like domain"/>
    <property type="match status" value="1"/>
</dbReference>
<protein>
    <recommendedName>
        <fullName evidence="1">Core domain-containing protein</fullName>
    </recommendedName>
</protein>
<accession>A0A6C0KL13</accession>
<name>A0A6C0KL13_9ZZZZ</name>
<evidence type="ECO:0000259" key="1">
    <source>
        <dbReference type="Pfam" id="PF01521"/>
    </source>
</evidence>
<proteinExistence type="predicted"/>
<dbReference type="GO" id="GO:0051537">
    <property type="term" value="F:2 iron, 2 sulfur cluster binding"/>
    <property type="evidence" value="ECO:0007669"/>
    <property type="project" value="TreeGrafter"/>
</dbReference>
<dbReference type="InterPro" id="IPR050322">
    <property type="entry name" value="Fe-S_cluster_asmbl/transfer"/>
</dbReference>